<organism evidence="2 3">
    <name type="scientific">Canavalia gladiata</name>
    <name type="common">Sword bean</name>
    <name type="synonym">Dolichos gladiatus</name>
    <dbReference type="NCBI Taxonomy" id="3824"/>
    <lineage>
        <taxon>Eukaryota</taxon>
        <taxon>Viridiplantae</taxon>
        <taxon>Streptophyta</taxon>
        <taxon>Embryophyta</taxon>
        <taxon>Tracheophyta</taxon>
        <taxon>Spermatophyta</taxon>
        <taxon>Magnoliopsida</taxon>
        <taxon>eudicotyledons</taxon>
        <taxon>Gunneridae</taxon>
        <taxon>Pentapetalae</taxon>
        <taxon>rosids</taxon>
        <taxon>fabids</taxon>
        <taxon>Fabales</taxon>
        <taxon>Fabaceae</taxon>
        <taxon>Papilionoideae</taxon>
        <taxon>50 kb inversion clade</taxon>
        <taxon>NPAAA clade</taxon>
        <taxon>indigoferoid/millettioid clade</taxon>
        <taxon>Phaseoleae</taxon>
        <taxon>Canavalia</taxon>
    </lineage>
</organism>
<proteinExistence type="inferred from homology"/>
<dbReference type="PANTHER" id="PTHR22912">
    <property type="entry name" value="DISULFIDE OXIDOREDUCTASE"/>
    <property type="match status" value="1"/>
</dbReference>
<dbReference type="EMBL" id="JAYMYQ010000002">
    <property type="protein sequence ID" value="KAK7350288.1"/>
    <property type="molecule type" value="Genomic_DNA"/>
</dbReference>
<dbReference type="GO" id="GO:0005739">
    <property type="term" value="C:mitochondrion"/>
    <property type="evidence" value="ECO:0007669"/>
    <property type="project" value="TreeGrafter"/>
</dbReference>
<comment type="similarity">
    <text evidence="1">Belongs to the class-I pyridine nucleotide-disulfide oxidoreductase family.</text>
</comment>
<dbReference type="GO" id="GO:0050660">
    <property type="term" value="F:flavin adenine dinucleotide binding"/>
    <property type="evidence" value="ECO:0007669"/>
    <property type="project" value="TreeGrafter"/>
</dbReference>
<accession>A0AAN9MFB6</accession>
<gene>
    <name evidence="2" type="ORF">VNO77_08713</name>
</gene>
<dbReference type="PANTHER" id="PTHR22912:SF151">
    <property type="entry name" value="DIHYDROLIPOYL DEHYDROGENASE, MITOCHONDRIAL"/>
    <property type="match status" value="1"/>
</dbReference>
<dbReference type="GO" id="GO:0004148">
    <property type="term" value="F:dihydrolipoyl dehydrogenase (NADH) activity"/>
    <property type="evidence" value="ECO:0007669"/>
    <property type="project" value="TreeGrafter"/>
</dbReference>
<comment type="caution">
    <text evidence="2">The sequence shown here is derived from an EMBL/GenBank/DDBJ whole genome shotgun (WGS) entry which is preliminary data.</text>
</comment>
<evidence type="ECO:0000256" key="1">
    <source>
        <dbReference type="ARBA" id="ARBA00007532"/>
    </source>
</evidence>
<reference evidence="2 3" key="1">
    <citation type="submission" date="2024-01" db="EMBL/GenBank/DDBJ databases">
        <title>The genomes of 5 underutilized Papilionoideae crops provide insights into root nodulation and disease resistanc.</title>
        <authorList>
            <person name="Jiang F."/>
        </authorList>
    </citation>
    <scope>NUCLEOTIDE SEQUENCE [LARGE SCALE GENOMIC DNA]</scope>
    <source>
        <strain evidence="2">LVBAO_FW01</strain>
        <tissue evidence="2">Leaves</tissue>
    </source>
</reference>
<dbReference type="Gene3D" id="3.50.50.60">
    <property type="entry name" value="FAD/NAD(P)-binding domain"/>
    <property type="match status" value="2"/>
</dbReference>
<name>A0AAN9MFB6_CANGL</name>
<dbReference type="InterPro" id="IPR036188">
    <property type="entry name" value="FAD/NAD-bd_sf"/>
</dbReference>
<dbReference type="AlphaFoldDB" id="A0AAN9MFB6"/>
<protein>
    <submittedName>
        <fullName evidence="2">Uncharacterized protein</fullName>
    </submittedName>
</protein>
<dbReference type="GO" id="GO:0045252">
    <property type="term" value="C:oxoglutarate dehydrogenase complex"/>
    <property type="evidence" value="ECO:0007669"/>
    <property type="project" value="TreeGrafter"/>
</dbReference>
<evidence type="ECO:0000313" key="2">
    <source>
        <dbReference type="EMBL" id="KAK7350288.1"/>
    </source>
</evidence>
<dbReference type="Proteomes" id="UP001367508">
    <property type="component" value="Unassembled WGS sequence"/>
</dbReference>
<keyword evidence="3" id="KW-1185">Reference proteome</keyword>
<sequence>MFGKVTATKYIIIHVGFVSFVPESTKIDEETLITSDHALKLESVLDWMAMLGNGYIDLETSQGTSDNRDMEGFVNITGFETFSPSHKSFDTGSSVVYLDGMDFIYQYQGLLDVH</sequence>
<evidence type="ECO:0000313" key="3">
    <source>
        <dbReference type="Proteomes" id="UP001367508"/>
    </source>
</evidence>
<dbReference type="InterPro" id="IPR050151">
    <property type="entry name" value="Class-I_Pyr_Nuc-Dis_Oxidored"/>
</dbReference>
<dbReference type="GO" id="GO:0006103">
    <property type="term" value="P:2-oxoglutarate metabolic process"/>
    <property type="evidence" value="ECO:0007669"/>
    <property type="project" value="TreeGrafter"/>
</dbReference>